<dbReference type="PANTHER" id="PTHR46211:SF14">
    <property type="entry name" value="GLYCEROPHOSPHODIESTER PHOSPHODIESTERASE"/>
    <property type="match status" value="1"/>
</dbReference>
<name>A0A4S5E8C2_9MICC</name>
<sequence length="496" mass="54256">MPESLRPGSDARSMQATQGPHGLPSRRDFLAFTTSAIVLVGCSEVTPGPKRQAVHTVDSMLEDPVFYVAHRGSMDNWPEHTAEAYAQSLAAGARAIEISLSATADGELVCHHDLNTLRMTGVDRLIAETTLEELSKLQNDARPWLGPNSLLLPIPRLRDVLDKHAANAVIFVEDKQATNTVELLDLMDSYPESTRHFVWKQPALTDIPVEVTDRGYMTWGYLTGDDLAVAERTPLTGVAGRYDLIGIHHSASDDLVRTIVGLGKPVMAWEVHTRSTRDRLVSLGVRGMMCSNIPYVTASTARNTSDVFATGLRGDGDLPWALAWSHQPEISSARSSILIDHKDKASYCMGSLCPITSIDHSITFEMRWPEALPRGNDHAGVAFGQHDDSVYRVREPSASGGYHLIINRDGEFALFGRVAEAVDGYELGRAATEPPVPGEWMSFRIDVSADTVACTRLDGGGGTLTAHSSLYRGGYFSLCRNYYAYPPVEFRGIFVA</sequence>
<evidence type="ECO:0000259" key="2">
    <source>
        <dbReference type="PROSITE" id="PS51704"/>
    </source>
</evidence>
<dbReference type="SUPFAM" id="SSF51695">
    <property type="entry name" value="PLC-like phosphodiesterases"/>
    <property type="match status" value="1"/>
</dbReference>
<dbReference type="InterPro" id="IPR030395">
    <property type="entry name" value="GP_PDE_dom"/>
</dbReference>
<dbReference type="EMBL" id="SSWH01000002">
    <property type="protein sequence ID" value="THJ67834.1"/>
    <property type="molecule type" value="Genomic_DNA"/>
</dbReference>
<comment type="caution">
    <text evidence="3">The sequence shown here is derived from an EMBL/GenBank/DDBJ whole genome shotgun (WGS) entry which is preliminary data.</text>
</comment>
<gene>
    <name evidence="3" type="ORF">E8P82_03095</name>
</gene>
<dbReference type="GO" id="GO:0006629">
    <property type="term" value="P:lipid metabolic process"/>
    <property type="evidence" value="ECO:0007669"/>
    <property type="project" value="InterPro"/>
</dbReference>
<evidence type="ECO:0000256" key="1">
    <source>
        <dbReference type="SAM" id="MobiDB-lite"/>
    </source>
</evidence>
<accession>A0A4S5E8C2</accession>
<dbReference type="Gene3D" id="3.20.20.190">
    <property type="entry name" value="Phosphatidylinositol (PI) phosphodiesterase"/>
    <property type="match status" value="1"/>
</dbReference>
<evidence type="ECO:0000313" key="4">
    <source>
        <dbReference type="Proteomes" id="UP000305233"/>
    </source>
</evidence>
<dbReference type="Pfam" id="PF03009">
    <property type="entry name" value="GDPD"/>
    <property type="match status" value="1"/>
</dbReference>
<dbReference type="Proteomes" id="UP000305233">
    <property type="component" value="Unassembled WGS sequence"/>
</dbReference>
<evidence type="ECO:0000313" key="3">
    <source>
        <dbReference type="EMBL" id="THJ67834.1"/>
    </source>
</evidence>
<organism evidence="3 4">
    <name type="scientific">Arthrobacter echini</name>
    <dbReference type="NCBI Taxonomy" id="1529066"/>
    <lineage>
        <taxon>Bacteria</taxon>
        <taxon>Bacillati</taxon>
        <taxon>Actinomycetota</taxon>
        <taxon>Actinomycetes</taxon>
        <taxon>Micrococcales</taxon>
        <taxon>Micrococcaceae</taxon>
        <taxon>Arthrobacter</taxon>
    </lineage>
</organism>
<dbReference type="PROSITE" id="PS50007">
    <property type="entry name" value="PIPLC_X_DOMAIN"/>
    <property type="match status" value="1"/>
</dbReference>
<dbReference type="PANTHER" id="PTHR46211">
    <property type="entry name" value="GLYCEROPHOSPHORYL DIESTER PHOSPHODIESTERASE"/>
    <property type="match status" value="1"/>
</dbReference>
<dbReference type="OrthoDB" id="3268277at2"/>
<dbReference type="AlphaFoldDB" id="A0A4S5E8C2"/>
<dbReference type="InterPro" id="IPR017946">
    <property type="entry name" value="PLC-like_Pdiesterase_TIM-brl"/>
</dbReference>
<dbReference type="GO" id="GO:0008081">
    <property type="term" value="F:phosphoric diester hydrolase activity"/>
    <property type="evidence" value="ECO:0007669"/>
    <property type="project" value="InterPro"/>
</dbReference>
<feature type="region of interest" description="Disordered" evidence="1">
    <location>
        <begin position="1"/>
        <end position="25"/>
    </location>
</feature>
<keyword evidence="4" id="KW-1185">Reference proteome</keyword>
<reference evidence="3 4" key="1">
    <citation type="submission" date="2019-04" db="EMBL/GenBank/DDBJ databases">
        <authorList>
            <person name="Liu Q."/>
            <person name="Xin Y.-H."/>
        </authorList>
    </citation>
    <scope>NUCLEOTIDE SEQUENCE [LARGE SCALE GENOMIC DNA]</scope>
    <source>
        <strain evidence="3 4">AM23</strain>
    </source>
</reference>
<dbReference type="PROSITE" id="PS51704">
    <property type="entry name" value="GP_PDE"/>
    <property type="match status" value="1"/>
</dbReference>
<proteinExistence type="predicted"/>
<protein>
    <recommendedName>
        <fullName evidence="2">GP-PDE domain-containing protein</fullName>
    </recommendedName>
</protein>
<feature type="domain" description="GP-PDE" evidence="2">
    <location>
        <begin position="65"/>
        <end position="300"/>
    </location>
</feature>